<feature type="active site" description="5-glutamyl coenzyme A thioester intermediate" evidence="3">
    <location>
        <position position="244"/>
    </location>
</feature>
<dbReference type="InterPro" id="IPR046433">
    <property type="entry name" value="ActCoA_hydro"/>
</dbReference>
<dbReference type="GO" id="GO:0005737">
    <property type="term" value="C:cytoplasm"/>
    <property type="evidence" value="ECO:0007669"/>
    <property type="project" value="UniProtKB-SubCell"/>
</dbReference>
<dbReference type="OrthoDB" id="9801795at2"/>
<dbReference type="SUPFAM" id="SSF100950">
    <property type="entry name" value="NagB/RpiA/CoA transferase-like"/>
    <property type="match status" value="2"/>
</dbReference>
<dbReference type="PANTHER" id="PTHR21432">
    <property type="entry name" value="ACETYL-COA HYDROLASE-RELATED"/>
    <property type="match status" value="1"/>
</dbReference>
<dbReference type="GO" id="GO:0006083">
    <property type="term" value="P:acetate metabolic process"/>
    <property type="evidence" value="ECO:0007669"/>
    <property type="project" value="InterPro"/>
</dbReference>
<dbReference type="GO" id="GO:0008775">
    <property type="term" value="F:acetate CoA-transferase activity"/>
    <property type="evidence" value="ECO:0007669"/>
    <property type="project" value="InterPro"/>
</dbReference>
<organism evidence="6 7">
    <name type="scientific">Desulfotomaculum copahuensis</name>
    <dbReference type="NCBI Taxonomy" id="1838280"/>
    <lineage>
        <taxon>Bacteria</taxon>
        <taxon>Bacillati</taxon>
        <taxon>Bacillota</taxon>
        <taxon>Clostridia</taxon>
        <taxon>Eubacteriales</taxon>
        <taxon>Desulfotomaculaceae</taxon>
        <taxon>Desulfotomaculum</taxon>
    </lineage>
</organism>
<evidence type="ECO:0000313" key="7">
    <source>
        <dbReference type="Proteomes" id="UP000078532"/>
    </source>
</evidence>
<keyword evidence="3" id="KW-0963">Cytoplasm</keyword>
<sequence length="446" mass="49691">MGWYDLYRQKLAPADEAVKLVQSGDWVDYGNFAGQVVDLDRALARRRDELSDVKVRAATRVAGVPEIVRVDPEGKHFIYNNWHLSGIDRSLSDQGLCYYIPILFRDVPRYYRQYIDVDVAMIAVTPMDRHGFFNFGLQNASTRATLEKAKKIILEVNENMPRVPGGREECVHITEVDCVVESSNWPIPTAPLLKSAEIDQKIAQLVVSEIEDGSCIQLGIGSMPNAIGELIARSDLKDLGVHTEMFVDAYMDMYSAGRITGRRKNIDTGKMVFTFCMGTKELYDFVDENPAIASYPVNYTNRIQVIGENDNVVSINGAIEMDLFGQICAESSGTRQISGTGGQLDFFVGAFLSRGGKAFCCFSSTFADKKGKITSRIKPLLSPGAIVTTPRSVAMYIVTEYGMVNLKGKSTWERAEDLISIAHPAFREELIAEAEKIGIWRRSNRC</sequence>
<dbReference type="UniPathway" id="UPA00863"/>
<dbReference type="Pfam" id="PF13336">
    <property type="entry name" value="AcetylCoA_hyd_C"/>
    <property type="match status" value="1"/>
</dbReference>
<gene>
    <name evidence="6" type="ORF">A6M21_13050</name>
</gene>
<dbReference type="PANTHER" id="PTHR21432:SF20">
    <property type="entry name" value="ACETYL-COA HYDROLASE"/>
    <property type="match status" value="1"/>
</dbReference>
<dbReference type="AlphaFoldDB" id="A0A1B7LD15"/>
<keyword evidence="2 3" id="KW-0808">Transferase</keyword>
<feature type="binding site" evidence="3">
    <location>
        <begin position="219"/>
        <end position="223"/>
    </location>
    <ligand>
        <name>CoA</name>
        <dbReference type="ChEBI" id="CHEBI:57287"/>
    </ligand>
</feature>
<keyword evidence="3" id="KW-0443">Lipid metabolism</keyword>
<dbReference type="Gene3D" id="3.40.1080.20">
    <property type="entry name" value="Acetyl-CoA hydrolase/transferase C-terminal domain"/>
    <property type="match status" value="1"/>
</dbReference>
<comment type="function">
    <text evidence="3">Coenzyme A-transferase that converts butyrate to butyryl-CoA.</text>
</comment>
<comment type="pathway">
    <text evidence="3">Lipid metabolism; butanoate metabolism.</text>
</comment>
<comment type="caution">
    <text evidence="6">The sequence shown here is derived from an EMBL/GenBank/DDBJ whole genome shotgun (WGS) entry which is preliminary data.</text>
</comment>
<evidence type="ECO:0000256" key="3">
    <source>
        <dbReference type="HAMAP-Rule" id="MF_03228"/>
    </source>
</evidence>
<feature type="domain" description="Acetyl-CoA hydrolase/transferase N-terminal" evidence="4">
    <location>
        <begin position="6"/>
        <end position="189"/>
    </location>
</feature>
<dbReference type="InterPro" id="IPR003702">
    <property type="entry name" value="ActCoA_hydro_N"/>
</dbReference>
<dbReference type="GO" id="GO:0019605">
    <property type="term" value="P:butyrate metabolic process"/>
    <property type="evidence" value="ECO:0007669"/>
    <property type="project" value="UniProtKB-UniRule"/>
</dbReference>
<feature type="binding site" evidence="3">
    <location>
        <position position="342"/>
    </location>
    <ligand>
        <name>CoA</name>
        <dbReference type="ChEBI" id="CHEBI:57287"/>
    </ligand>
</feature>
<evidence type="ECO:0000259" key="4">
    <source>
        <dbReference type="Pfam" id="PF02550"/>
    </source>
</evidence>
<proteinExistence type="inferred from homology"/>
<feature type="binding site" evidence="3">
    <location>
        <position position="319"/>
    </location>
    <ligand>
        <name>CoA</name>
        <dbReference type="ChEBI" id="CHEBI:57287"/>
    </ligand>
</feature>
<dbReference type="GO" id="GO:0006084">
    <property type="term" value="P:acetyl-CoA metabolic process"/>
    <property type="evidence" value="ECO:0007669"/>
    <property type="project" value="UniProtKB-UniRule"/>
</dbReference>
<reference evidence="6 7" key="1">
    <citation type="submission" date="2016-04" db="EMBL/GenBank/DDBJ databases">
        <authorList>
            <person name="Evans L.H."/>
            <person name="Alamgir A."/>
            <person name="Owens N."/>
            <person name="Weber N.D."/>
            <person name="Virtaneva K."/>
            <person name="Barbian K."/>
            <person name="Babar A."/>
            <person name="Rosenke K."/>
        </authorList>
    </citation>
    <scope>NUCLEOTIDE SEQUENCE [LARGE SCALE GENOMIC DNA]</scope>
    <source>
        <strain evidence="6 7">LMa1</strain>
    </source>
</reference>
<protein>
    <recommendedName>
        <fullName evidence="3">Probable butyrate:acetyl-CoA coenzyme A-transferase</fullName>
        <shortName evidence="3">Butyrate CoA-transferase</shortName>
        <ecNumber evidence="3">2.8.3.-</ecNumber>
    </recommendedName>
</protein>
<comment type="subcellular location">
    <subcellularLocation>
        <location evidence="3">Cytoplasm</location>
    </subcellularLocation>
</comment>
<accession>A0A1B7LD15</accession>
<keyword evidence="3" id="KW-0276">Fatty acid metabolism</keyword>
<name>A0A1B7LD15_9FIRM</name>
<dbReference type="Gene3D" id="3.40.1080.10">
    <property type="entry name" value="Glutaconate Coenzyme A-transferase"/>
    <property type="match status" value="1"/>
</dbReference>
<evidence type="ECO:0000256" key="1">
    <source>
        <dbReference type="ARBA" id="ARBA00009632"/>
    </source>
</evidence>
<evidence type="ECO:0000259" key="5">
    <source>
        <dbReference type="Pfam" id="PF13336"/>
    </source>
</evidence>
<dbReference type="HAMAP" id="MF_03228">
    <property type="entry name" value="But_CoA_trans"/>
    <property type="match status" value="1"/>
</dbReference>
<dbReference type="InterPro" id="IPR026888">
    <property type="entry name" value="AcetylCoA_hyd_C"/>
</dbReference>
<evidence type="ECO:0000313" key="6">
    <source>
        <dbReference type="EMBL" id="OAT80764.1"/>
    </source>
</evidence>
<dbReference type="InterPro" id="IPR023990">
    <property type="entry name" value="Butryl-CoA_acetate_CoA_Tfrase"/>
</dbReference>
<feature type="domain" description="Acetyl-CoA hydrolase/transferase C-terminal" evidence="5">
    <location>
        <begin position="278"/>
        <end position="434"/>
    </location>
</feature>
<dbReference type="Gene3D" id="3.30.750.70">
    <property type="entry name" value="4-hydroxybutyrate coenzyme like domains"/>
    <property type="match status" value="1"/>
</dbReference>
<dbReference type="Pfam" id="PF02550">
    <property type="entry name" value="AcetylCoA_hydro"/>
    <property type="match status" value="1"/>
</dbReference>
<dbReference type="InterPro" id="IPR037171">
    <property type="entry name" value="NagB/RpiA_transferase-like"/>
</dbReference>
<keyword evidence="7" id="KW-1185">Reference proteome</keyword>
<dbReference type="EC" id="2.8.3.-" evidence="3"/>
<dbReference type="InterPro" id="IPR038460">
    <property type="entry name" value="AcetylCoA_hyd_C_sf"/>
</dbReference>
<evidence type="ECO:0000256" key="2">
    <source>
        <dbReference type="ARBA" id="ARBA00022679"/>
    </source>
</evidence>
<comment type="catalytic activity">
    <reaction evidence="3">
        <text>butanoate + acetyl-CoA = butanoyl-CoA + acetate</text>
        <dbReference type="Rhea" id="RHEA:30071"/>
        <dbReference type="ChEBI" id="CHEBI:17968"/>
        <dbReference type="ChEBI" id="CHEBI:30089"/>
        <dbReference type="ChEBI" id="CHEBI:57288"/>
        <dbReference type="ChEBI" id="CHEBI:57371"/>
    </reaction>
</comment>
<dbReference type="EMBL" id="LYVF01000174">
    <property type="protein sequence ID" value="OAT80764.1"/>
    <property type="molecule type" value="Genomic_DNA"/>
</dbReference>
<dbReference type="RefSeq" id="WP_066669519.1">
    <property type="nucleotide sequence ID" value="NZ_LYVF01000174.1"/>
</dbReference>
<dbReference type="Proteomes" id="UP000078532">
    <property type="component" value="Unassembled WGS sequence"/>
</dbReference>
<comment type="similarity">
    <text evidence="1 3">Belongs to the acetyl-CoA hydrolase/transferase family.</text>
</comment>
<dbReference type="STRING" id="1838280.A6M21_13050"/>